<protein>
    <recommendedName>
        <fullName evidence="4">DUF2802 domain-containing protein</fullName>
    </recommendedName>
</protein>
<evidence type="ECO:0000313" key="3">
    <source>
        <dbReference type="Proteomes" id="UP000244904"/>
    </source>
</evidence>
<keyword evidence="1" id="KW-1133">Transmembrane helix</keyword>
<sequence length="124" mass="13421">MTYLPYLHLGAAAGLVLALAVIVAQTIALRKAAKVQPQPALGDDVIDAIADRVMGKLISSPEVGLADFKADLSRMRADLDWFVGDKLIEQAIAMAKQGETETEISQATGISLDEVHAIRRMRRH</sequence>
<accession>A0A2R8AVK2</accession>
<name>A0A2R8AVK2_9RHOB</name>
<evidence type="ECO:0008006" key="4">
    <source>
        <dbReference type="Google" id="ProtNLM"/>
    </source>
</evidence>
<keyword evidence="1" id="KW-0472">Membrane</keyword>
<keyword evidence="1" id="KW-0812">Transmembrane</keyword>
<dbReference type="RefSeq" id="WP_108885943.1">
    <property type="nucleotide sequence ID" value="NZ_OMOJ01000003.1"/>
</dbReference>
<evidence type="ECO:0000313" key="2">
    <source>
        <dbReference type="EMBL" id="SPF80062.1"/>
    </source>
</evidence>
<evidence type="ECO:0000256" key="1">
    <source>
        <dbReference type="SAM" id="Phobius"/>
    </source>
</evidence>
<gene>
    <name evidence="2" type="ORF">PRI8871_01864</name>
</gene>
<dbReference type="EMBL" id="OMOJ01000003">
    <property type="protein sequence ID" value="SPF80062.1"/>
    <property type="molecule type" value="Genomic_DNA"/>
</dbReference>
<feature type="transmembrane region" description="Helical" evidence="1">
    <location>
        <begin position="6"/>
        <end position="29"/>
    </location>
</feature>
<keyword evidence="3" id="KW-1185">Reference proteome</keyword>
<proteinExistence type="predicted"/>
<dbReference type="AlphaFoldDB" id="A0A2R8AVK2"/>
<dbReference type="OrthoDB" id="7743770at2"/>
<organism evidence="2 3">
    <name type="scientific">Pseudoprimorskyibacter insulae</name>
    <dbReference type="NCBI Taxonomy" id="1695997"/>
    <lineage>
        <taxon>Bacteria</taxon>
        <taxon>Pseudomonadati</taxon>
        <taxon>Pseudomonadota</taxon>
        <taxon>Alphaproteobacteria</taxon>
        <taxon>Rhodobacterales</taxon>
        <taxon>Paracoccaceae</taxon>
        <taxon>Pseudoprimorskyibacter</taxon>
    </lineage>
</organism>
<dbReference type="Proteomes" id="UP000244904">
    <property type="component" value="Unassembled WGS sequence"/>
</dbReference>
<reference evidence="3" key="1">
    <citation type="submission" date="2018-03" db="EMBL/GenBank/DDBJ databases">
        <authorList>
            <person name="Rodrigo-Torres L."/>
            <person name="Arahal R. D."/>
            <person name="Lucena T."/>
        </authorList>
    </citation>
    <scope>NUCLEOTIDE SEQUENCE [LARGE SCALE GENOMIC DNA]</scope>
    <source>
        <strain evidence="3">CECT 8871</strain>
    </source>
</reference>